<dbReference type="SUPFAM" id="SSF46894">
    <property type="entry name" value="C-terminal effector domain of the bipartite response regulators"/>
    <property type="match status" value="1"/>
</dbReference>
<evidence type="ECO:0000256" key="3">
    <source>
        <dbReference type="ARBA" id="ARBA00023163"/>
    </source>
</evidence>
<dbReference type="RefSeq" id="WP_057316516.1">
    <property type="nucleotide sequence ID" value="NZ_BAABYH010000001.1"/>
</dbReference>
<evidence type="ECO:0000259" key="4">
    <source>
        <dbReference type="PROSITE" id="PS50043"/>
    </source>
</evidence>
<dbReference type="PRINTS" id="PR00038">
    <property type="entry name" value="HTHLUXR"/>
</dbReference>
<keyword evidence="1" id="KW-0805">Transcription regulation</keyword>
<dbReference type="Proteomes" id="UP001210126">
    <property type="component" value="Unassembled WGS sequence"/>
</dbReference>
<dbReference type="PROSITE" id="PS50043">
    <property type="entry name" value="HTH_LUXR_2"/>
    <property type="match status" value="1"/>
</dbReference>
<accession>A0A173XUF2</accession>
<dbReference type="InterPro" id="IPR016032">
    <property type="entry name" value="Sig_transdc_resp-reg_C-effctor"/>
</dbReference>
<evidence type="ECO:0000313" key="7">
    <source>
        <dbReference type="EMBL" id="MRY57874.1"/>
    </source>
</evidence>
<name>A0A173XUF2_PARDI</name>
<dbReference type="Proteomes" id="UP000095455">
    <property type="component" value="Unassembled WGS sequence"/>
</dbReference>
<evidence type="ECO:0000313" key="5">
    <source>
        <dbReference type="EMBL" id="CUN54900.1"/>
    </source>
</evidence>
<dbReference type="EMBL" id="CYYK01000002">
    <property type="protein sequence ID" value="CUN54900.1"/>
    <property type="molecule type" value="Genomic_DNA"/>
</dbReference>
<reference evidence="10 11" key="2">
    <citation type="journal article" date="2019" name="Nat. Med.">
        <title>A library of human gut bacterial isolates paired with longitudinal multiomics data enables mechanistic microbiome research.</title>
        <authorList>
            <person name="Poyet M."/>
            <person name="Groussin M."/>
            <person name="Gibbons S.M."/>
            <person name="Avila-Pacheco J."/>
            <person name="Jiang X."/>
            <person name="Kearney S.M."/>
            <person name="Perrotta A.R."/>
            <person name="Berdy B."/>
            <person name="Zhao S."/>
            <person name="Lieberman T.D."/>
            <person name="Swanson P.K."/>
            <person name="Smith M."/>
            <person name="Roesemann S."/>
            <person name="Alexander J.E."/>
            <person name="Rich S.A."/>
            <person name="Livny J."/>
            <person name="Vlamakis H."/>
            <person name="Clish C."/>
            <person name="Bullock K."/>
            <person name="Deik A."/>
            <person name="Scott J."/>
            <person name="Pierce K.A."/>
            <person name="Xavier R.J."/>
            <person name="Alm E.J."/>
        </authorList>
    </citation>
    <scope>NUCLEOTIDE SEQUENCE [LARGE SCALE GENOMIC DNA]</scope>
    <source>
        <strain evidence="8 10">BIOML-A2</strain>
        <strain evidence="7 11">BIOML-A41</strain>
    </source>
</reference>
<sequence>MRAIEFYTTPSGEVTIKEQGQPERQLKESDTDFIQSFLEILEEFYPEAYAALRKYYARYDGNKCYRDFLAVRRFIKCNFGLYDNMIDVDENWNFKFEFVGCPLRGECDGFKKICEPKFNSTLSDSQLRVMELCYYGKKDEEIAETLFISSHTVKNHRKNVFRKLSIHSMAEFMRYANEKNLFKGE</sequence>
<keyword evidence="2" id="KW-0238">DNA-binding</keyword>
<dbReference type="Gene3D" id="1.10.10.10">
    <property type="entry name" value="Winged helix-like DNA-binding domain superfamily/Winged helix DNA-binding domain"/>
    <property type="match status" value="1"/>
</dbReference>
<dbReference type="EMBL" id="JAQMPJ010000003">
    <property type="protein sequence ID" value="MDB9004464.1"/>
    <property type="molecule type" value="Genomic_DNA"/>
</dbReference>
<gene>
    <name evidence="5" type="primary">nreC_1</name>
    <name evidence="5" type="ORF">ERS852380_00559</name>
    <name evidence="7" type="ORF">GKD59_08110</name>
    <name evidence="8" type="ORF">GKD68_00945</name>
    <name evidence="6" type="ORF">PN599_05565</name>
</gene>
<reference evidence="5 9" key="1">
    <citation type="submission" date="2015-09" db="EMBL/GenBank/DDBJ databases">
        <authorList>
            <consortium name="Pathogen Informatics"/>
        </authorList>
    </citation>
    <scope>NUCLEOTIDE SEQUENCE [LARGE SCALE GENOMIC DNA]</scope>
    <source>
        <strain evidence="5 9">2789STDY5608822</strain>
    </source>
</reference>
<keyword evidence="3" id="KW-0804">Transcription</keyword>
<dbReference type="SMART" id="SM00421">
    <property type="entry name" value="HTH_LUXR"/>
    <property type="match status" value="1"/>
</dbReference>
<evidence type="ECO:0000313" key="11">
    <source>
        <dbReference type="Proteomes" id="UP000463337"/>
    </source>
</evidence>
<dbReference type="InterPro" id="IPR036388">
    <property type="entry name" value="WH-like_DNA-bd_sf"/>
</dbReference>
<evidence type="ECO:0000313" key="9">
    <source>
        <dbReference type="Proteomes" id="UP000095455"/>
    </source>
</evidence>
<evidence type="ECO:0000313" key="6">
    <source>
        <dbReference type="EMBL" id="MDB9004464.1"/>
    </source>
</evidence>
<reference evidence="6" key="3">
    <citation type="submission" date="2023-01" db="EMBL/GenBank/DDBJ databases">
        <title>Human gut microbiome strain richness.</title>
        <authorList>
            <person name="Chen-Liaw A."/>
        </authorList>
    </citation>
    <scope>NUCLEOTIDE SEQUENCE</scope>
    <source>
        <strain evidence="6">RTP21484st1_E5_RTP21484_190118</strain>
    </source>
</reference>
<dbReference type="AlphaFoldDB" id="A0A173XUF2"/>
<evidence type="ECO:0000256" key="1">
    <source>
        <dbReference type="ARBA" id="ARBA00023015"/>
    </source>
</evidence>
<protein>
    <submittedName>
        <fullName evidence="6">Helix-turn-helix transcriptional regulator</fullName>
    </submittedName>
    <submittedName>
        <fullName evidence="7">LuxR family transcriptional regulator</fullName>
    </submittedName>
    <submittedName>
        <fullName evidence="5">Nitrogen regulation protein C</fullName>
    </submittedName>
</protein>
<dbReference type="InterPro" id="IPR000792">
    <property type="entry name" value="Tscrpt_reg_LuxR_C"/>
</dbReference>
<evidence type="ECO:0000313" key="10">
    <source>
        <dbReference type="Proteomes" id="UP000432516"/>
    </source>
</evidence>
<proteinExistence type="predicted"/>
<dbReference type="CDD" id="cd06170">
    <property type="entry name" value="LuxR_C_like"/>
    <property type="match status" value="1"/>
</dbReference>
<dbReference type="EMBL" id="WKLT01000006">
    <property type="protein sequence ID" value="MRY57874.1"/>
    <property type="molecule type" value="Genomic_DNA"/>
</dbReference>
<dbReference type="GO" id="GO:0006355">
    <property type="term" value="P:regulation of DNA-templated transcription"/>
    <property type="evidence" value="ECO:0007669"/>
    <property type="project" value="InterPro"/>
</dbReference>
<evidence type="ECO:0000313" key="8">
    <source>
        <dbReference type="EMBL" id="MRZ53321.1"/>
    </source>
</evidence>
<dbReference type="Pfam" id="PF00196">
    <property type="entry name" value="GerE"/>
    <property type="match status" value="1"/>
</dbReference>
<evidence type="ECO:0000256" key="2">
    <source>
        <dbReference type="ARBA" id="ARBA00023125"/>
    </source>
</evidence>
<dbReference type="PANTHER" id="PTHR44688">
    <property type="entry name" value="DNA-BINDING TRANSCRIPTIONAL ACTIVATOR DEVR_DOSR"/>
    <property type="match status" value="1"/>
</dbReference>
<dbReference type="PANTHER" id="PTHR44688:SF16">
    <property type="entry name" value="DNA-BINDING TRANSCRIPTIONAL ACTIVATOR DEVR_DOSR"/>
    <property type="match status" value="1"/>
</dbReference>
<dbReference type="EMBL" id="WKNE01000001">
    <property type="protein sequence ID" value="MRZ53321.1"/>
    <property type="molecule type" value="Genomic_DNA"/>
</dbReference>
<dbReference type="Proteomes" id="UP000463337">
    <property type="component" value="Unassembled WGS sequence"/>
</dbReference>
<dbReference type="GO" id="GO:0003677">
    <property type="term" value="F:DNA binding"/>
    <property type="evidence" value="ECO:0007669"/>
    <property type="project" value="UniProtKB-KW"/>
</dbReference>
<feature type="domain" description="HTH luxR-type" evidence="4">
    <location>
        <begin position="115"/>
        <end position="180"/>
    </location>
</feature>
<dbReference type="Proteomes" id="UP000432516">
    <property type="component" value="Unassembled WGS sequence"/>
</dbReference>
<comment type="caution">
    <text evidence="7">The sequence shown here is derived from an EMBL/GenBank/DDBJ whole genome shotgun (WGS) entry which is preliminary data.</text>
</comment>
<organism evidence="7 11">
    <name type="scientific">Parabacteroides distasonis</name>
    <dbReference type="NCBI Taxonomy" id="823"/>
    <lineage>
        <taxon>Bacteria</taxon>
        <taxon>Pseudomonadati</taxon>
        <taxon>Bacteroidota</taxon>
        <taxon>Bacteroidia</taxon>
        <taxon>Bacteroidales</taxon>
        <taxon>Tannerellaceae</taxon>
        <taxon>Parabacteroides</taxon>
    </lineage>
</organism>